<protein>
    <submittedName>
        <fullName evidence="1">Uncharacterized protein</fullName>
    </submittedName>
</protein>
<name>F8FRI1_PAEMK</name>
<organism evidence="1 2">
    <name type="scientific">Paenibacillus mucilaginosus (strain KNP414)</name>
    <dbReference type="NCBI Taxonomy" id="1036673"/>
    <lineage>
        <taxon>Bacteria</taxon>
        <taxon>Bacillati</taxon>
        <taxon>Bacillota</taxon>
        <taxon>Bacilli</taxon>
        <taxon>Bacillales</taxon>
        <taxon>Paenibacillaceae</taxon>
        <taxon>Paenibacillus</taxon>
    </lineage>
</organism>
<dbReference type="KEGG" id="pms:KNP414_01977"/>
<gene>
    <name evidence="1" type="ordered locus">KNP414_01977</name>
</gene>
<reference evidence="2" key="1">
    <citation type="submission" date="2011-06" db="EMBL/GenBank/DDBJ databases">
        <title>Complete genome sequence of Paenibacillus mucilaginosus KNP414.</title>
        <authorList>
            <person name="Wang J."/>
            <person name="Hu S."/>
            <person name="Hu X."/>
            <person name="Zhang B."/>
            <person name="Dong D."/>
            <person name="Zhang S."/>
            <person name="Zhao K."/>
            <person name="Wu D."/>
        </authorList>
    </citation>
    <scope>NUCLEOTIDE SEQUENCE [LARGE SCALE GENOMIC DNA]</scope>
    <source>
        <strain evidence="2">KNP414</strain>
    </source>
</reference>
<proteinExistence type="predicted"/>
<sequence>MGYTCVPFNEEGESYGSNFKRWRHLHWHIRLQQQQAELLMMSQRIQAGAGFL</sequence>
<evidence type="ECO:0000313" key="2">
    <source>
        <dbReference type="Proteomes" id="UP000006620"/>
    </source>
</evidence>
<dbReference type="Proteomes" id="UP000006620">
    <property type="component" value="Chromosome"/>
</dbReference>
<dbReference type="EMBL" id="CP002869">
    <property type="protein sequence ID" value="AEI40538.1"/>
    <property type="molecule type" value="Genomic_DNA"/>
</dbReference>
<reference evidence="1 2" key="2">
    <citation type="journal article" date="2013" name="Genome Announc.">
        <title>Genome Sequence of Growth-Improving Paenibacillus mucilaginosus Strain KNP414.</title>
        <authorList>
            <person name="Lu J.J."/>
            <person name="Wang J.F."/>
            <person name="Hu X.F."/>
        </authorList>
    </citation>
    <scope>NUCLEOTIDE SEQUENCE [LARGE SCALE GENOMIC DNA]</scope>
    <source>
        <strain evidence="1 2">KNP414</strain>
    </source>
</reference>
<dbReference type="HOGENOM" id="CLU_3082639_0_0_9"/>
<dbReference type="AlphaFoldDB" id="F8FRI1"/>
<evidence type="ECO:0000313" key="1">
    <source>
        <dbReference type="EMBL" id="AEI40538.1"/>
    </source>
</evidence>
<accession>F8FRI1</accession>